<accession>A0ABN6CM46</accession>
<dbReference type="Proteomes" id="UP000676967">
    <property type="component" value="Chromosome"/>
</dbReference>
<sequence length="83" mass="9260">MTREEIHRIVASLGDIAAVLRVACPEDKAEVYQQLNLKFVYEPKTKTVRATIDLGAHRGENVCVRRSTQANAMPILSTIIPLQ</sequence>
<keyword evidence="2" id="KW-1185">Reference proteome</keyword>
<gene>
    <name evidence="1" type="ORF">Aiant_67630</name>
</gene>
<organism evidence="1 2">
    <name type="scientific">Actinoplanes ianthinogenes</name>
    <dbReference type="NCBI Taxonomy" id="122358"/>
    <lineage>
        <taxon>Bacteria</taxon>
        <taxon>Bacillati</taxon>
        <taxon>Actinomycetota</taxon>
        <taxon>Actinomycetes</taxon>
        <taxon>Micromonosporales</taxon>
        <taxon>Micromonosporaceae</taxon>
        <taxon>Actinoplanes</taxon>
    </lineage>
</organism>
<dbReference type="EMBL" id="AP023356">
    <property type="protein sequence ID" value="BCJ46106.1"/>
    <property type="molecule type" value="Genomic_DNA"/>
</dbReference>
<reference evidence="1 2" key="1">
    <citation type="submission" date="2020-08" db="EMBL/GenBank/DDBJ databases">
        <title>Whole genome shotgun sequence of Actinoplanes ianthinogenes NBRC 13996.</title>
        <authorList>
            <person name="Komaki H."/>
            <person name="Tamura T."/>
        </authorList>
    </citation>
    <scope>NUCLEOTIDE SEQUENCE [LARGE SCALE GENOMIC DNA]</scope>
    <source>
        <strain evidence="1 2">NBRC 13996</strain>
    </source>
</reference>
<evidence type="ECO:0000313" key="2">
    <source>
        <dbReference type="Proteomes" id="UP000676967"/>
    </source>
</evidence>
<evidence type="ECO:0000313" key="1">
    <source>
        <dbReference type="EMBL" id="BCJ46106.1"/>
    </source>
</evidence>
<protein>
    <submittedName>
        <fullName evidence="1">Uncharacterized protein</fullName>
    </submittedName>
</protein>
<name>A0ABN6CM46_9ACTN</name>
<proteinExistence type="predicted"/>